<evidence type="ECO:0000256" key="11">
    <source>
        <dbReference type="ARBA" id="ARBA00023033"/>
    </source>
</evidence>
<evidence type="ECO:0000256" key="3">
    <source>
        <dbReference type="ARBA" id="ARBA00005179"/>
    </source>
</evidence>
<organism evidence="17 18">
    <name type="scientific">Bondarzewia mesenterica</name>
    <dbReference type="NCBI Taxonomy" id="1095465"/>
    <lineage>
        <taxon>Eukaryota</taxon>
        <taxon>Fungi</taxon>
        <taxon>Dikarya</taxon>
        <taxon>Basidiomycota</taxon>
        <taxon>Agaricomycotina</taxon>
        <taxon>Agaricomycetes</taxon>
        <taxon>Russulales</taxon>
        <taxon>Bondarzewiaceae</taxon>
        <taxon>Bondarzewia</taxon>
    </lineage>
</organism>
<comment type="subcellular location">
    <subcellularLocation>
        <location evidence="2">Membrane</location>
    </subcellularLocation>
</comment>
<dbReference type="InterPro" id="IPR001128">
    <property type="entry name" value="Cyt_P450"/>
</dbReference>
<feature type="binding site" description="axial binding residue" evidence="13">
    <location>
        <position position="495"/>
    </location>
    <ligand>
        <name>heme</name>
        <dbReference type="ChEBI" id="CHEBI:30413"/>
    </ligand>
    <ligandPart>
        <name>Fe</name>
        <dbReference type="ChEBI" id="CHEBI:18248"/>
    </ligandPart>
</feature>
<comment type="similarity">
    <text evidence="4 14">Belongs to the cytochrome P450 family.</text>
</comment>
<feature type="region of interest" description="Disordered" evidence="15">
    <location>
        <begin position="250"/>
        <end position="275"/>
    </location>
</feature>
<dbReference type="InterPro" id="IPR036396">
    <property type="entry name" value="Cyt_P450_sf"/>
</dbReference>
<dbReference type="GO" id="GO:0004497">
    <property type="term" value="F:monooxygenase activity"/>
    <property type="evidence" value="ECO:0007669"/>
    <property type="project" value="UniProtKB-KW"/>
</dbReference>
<keyword evidence="6 16" id="KW-0812">Transmembrane</keyword>
<keyword evidence="5 13" id="KW-0349">Heme</keyword>
<evidence type="ECO:0008006" key="19">
    <source>
        <dbReference type="Google" id="ProtNLM"/>
    </source>
</evidence>
<keyword evidence="12 16" id="KW-0472">Membrane</keyword>
<evidence type="ECO:0000313" key="17">
    <source>
        <dbReference type="EMBL" id="THH14413.1"/>
    </source>
</evidence>
<dbReference type="PRINTS" id="PR00463">
    <property type="entry name" value="EP450I"/>
</dbReference>
<sequence>MSIYSNHSFARFTASTLFSDSHSTLSLSPSIVAFGAIAASVLYLLSEIIPRRRLVDKQGNQIPPGPWGLPIVGSFPFLTHYPELTLDHWAKVSARKFGNMYSIWLGNQLFVVVSDPRIIKDLMVTNGAIFSSRKEMFIKSQTIFKGRGITDAFFFSGCFLATPYSERWRKHRRIAWSWLHQRAVDGYTPVLDREATSMIKNLYIASQAGAVPINPQVRNLAHSESVGDNLWMGTCEWVVLASRRALFPEQHADHRVRDPHGQPGPSPRRTGSQIEPRIHHLPTRMRARGRKLHKELIETYGGMVKNIEAQVKDGVPVPDCAAKTMVESREKEGLDDMDMAILASAFMIGGVETTAGILQWFSALIPAFPEVQRKAQEELDRVVGRDRLPTVEDEKNLPYCRAIIKEVARVHNPFWLGTPHAVTEDFTYNGQFIPKDTVVICNTYTMHFDERRHPEPLTFNPDRYIDDTLSSAESANLSDPYQRDHWMFGVGRRICAGKIVAEREIWLTISRMLWAFEMRQVPGEPIDLKEYDGQSGRSPVPFRIRIAPRHDKVVEVLDKFEL</sequence>
<dbReference type="Pfam" id="PF00067">
    <property type="entry name" value="p450"/>
    <property type="match status" value="2"/>
</dbReference>
<dbReference type="AlphaFoldDB" id="A0A4V3XEP8"/>
<keyword evidence="10 13" id="KW-0408">Iron</keyword>
<evidence type="ECO:0000313" key="18">
    <source>
        <dbReference type="Proteomes" id="UP000310158"/>
    </source>
</evidence>
<evidence type="ECO:0000256" key="9">
    <source>
        <dbReference type="ARBA" id="ARBA00023002"/>
    </source>
</evidence>
<gene>
    <name evidence="17" type="ORF">EW146_g5914</name>
</gene>
<dbReference type="InterPro" id="IPR017972">
    <property type="entry name" value="Cyt_P450_CS"/>
</dbReference>
<evidence type="ECO:0000256" key="14">
    <source>
        <dbReference type="RuleBase" id="RU000461"/>
    </source>
</evidence>
<evidence type="ECO:0000256" key="10">
    <source>
        <dbReference type="ARBA" id="ARBA00023004"/>
    </source>
</evidence>
<comment type="caution">
    <text evidence="17">The sequence shown here is derived from an EMBL/GenBank/DDBJ whole genome shotgun (WGS) entry which is preliminary data.</text>
</comment>
<dbReference type="PANTHER" id="PTHR46300">
    <property type="entry name" value="P450, PUTATIVE (EUROFUNG)-RELATED-RELATED"/>
    <property type="match status" value="1"/>
</dbReference>
<evidence type="ECO:0000256" key="8">
    <source>
        <dbReference type="ARBA" id="ARBA00022989"/>
    </source>
</evidence>
<evidence type="ECO:0000256" key="12">
    <source>
        <dbReference type="ARBA" id="ARBA00023136"/>
    </source>
</evidence>
<evidence type="ECO:0000256" key="15">
    <source>
        <dbReference type="SAM" id="MobiDB-lite"/>
    </source>
</evidence>
<evidence type="ECO:0000256" key="7">
    <source>
        <dbReference type="ARBA" id="ARBA00022723"/>
    </source>
</evidence>
<keyword evidence="11 14" id="KW-0503">Monooxygenase</keyword>
<dbReference type="InterPro" id="IPR002401">
    <property type="entry name" value="Cyt_P450_E_grp-I"/>
</dbReference>
<dbReference type="GO" id="GO:0020037">
    <property type="term" value="F:heme binding"/>
    <property type="evidence" value="ECO:0007669"/>
    <property type="project" value="InterPro"/>
</dbReference>
<keyword evidence="9 14" id="KW-0560">Oxidoreductase</keyword>
<evidence type="ECO:0000256" key="2">
    <source>
        <dbReference type="ARBA" id="ARBA00004370"/>
    </source>
</evidence>
<keyword evidence="8 16" id="KW-1133">Transmembrane helix</keyword>
<evidence type="ECO:0000256" key="13">
    <source>
        <dbReference type="PIRSR" id="PIRSR602401-1"/>
    </source>
</evidence>
<feature type="compositionally biased region" description="Basic and acidic residues" evidence="15">
    <location>
        <begin position="250"/>
        <end position="260"/>
    </location>
</feature>
<dbReference type="PRINTS" id="PR00385">
    <property type="entry name" value="P450"/>
</dbReference>
<dbReference type="SUPFAM" id="SSF48264">
    <property type="entry name" value="Cytochrome P450"/>
    <property type="match status" value="1"/>
</dbReference>
<dbReference type="GO" id="GO:0005506">
    <property type="term" value="F:iron ion binding"/>
    <property type="evidence" value="ECO:0007669"/>
    <property type="project" value="InterPro"/>
</dbReference>
<protein>
    <recommendedName>
        <fullName evidence="19">Cytochrome P450</fullName>
    </recommendedName>
</protein>
<dbReference type="OrthoDB" id="1470350at2759"/>
<accession>A0A4V3XEP8</accession>
<evidence type="ECO:0000256" key="16">
    <source>
        <dbReference type="SAM" id="Phobius"/>
    </source>
</evidence>
<evidence type="ECO:0000256" key="1">
    <source>
        <dbReference type="ARBA" id="ARBA00001971"/>
    </source>
</evidence>
<keyword evidence="18" id="KW-1185">Reference proteome</keyword>
<name>A0A4V3XEP8_9AGAM</name>
<reference evidence="17 18" key="1">
    <citation type="submission" date="2019-02" db="EMBL/GenBank/DDBJ databases">
        <title>Genome sequencing of the rare red list fungi Bondarzewia mesenterica.</title>
        <authorList>
            <person name="Buettner E."/>
            <person name="Kellner H."/>
        </authorList>
    </citation>
    <scope>NUCLEOTIDE SEQUENCE [LARGE SCALE GENOMIC DNA]</scope>
    <source>
        <strain evidence="17 18">DSM 108281</strain>
    </source>
</reference>
<proteinExistence type="inferred from homology"/>
<dbReference type="EMBL" id="SGPL01000279">
    <property type="protein sequence ID" value="THH14413.1"/>
    <property type="molecule type" value="Genomic_DNA"/>
</dbReference>
<dbReference type="PANTHER" id="PTHR46300:SF2">
    <property type="entry name" value="CYTOCHROME P450 MONOOXYGENASE ALNH-RELATED"/>
    <property type="match status" value="1"/>
</dbReference>
<comment type="pathway">
    <text evidence="3">Secondary metabolite biosynthesis.</text>
</comment>
<dbReference type="Proteomes" id="UP000310158">
    <property type="component" value="Unassembled WGS sequence"/>
</dbReference>
<evidence type="ECO:0000256" key="6">
    <source>
        <dbReference type="ARBA" id="ARBA00022692"/>
    </source>
</evidence>
<evidence type="ECO:0000256" key="5">
    <source>
        <dbReference type="ARBA" id="ARBA00022617"/>
    </source>
</evidence>
<keyword evidence="7 13" id="KW-0479">Metal-binding</keyword>
<feature type="transmembrane region" description="Helical" evidence="16">
    <location>
        <begin position="27"/>
        <end position="45"/>
    </location>
</feature>
<dbReference type="PROSITE" id="PS00086">
    <property type="entry name" value="CYTOCHROME_P450"/>
    <property type="match status" value="1"/>
</dbReference>
<dbReference type="InterPro" id="IPR050364">
    <property type="entry name" value="Cytochrome_P450_fung"/>
</dbReference>
<dbReference type="Gene3D" id="1.10.630.10">
    <property type="entry name" value="Cytochrome P450"/>
    <property type="match status" value="1"/>
</dbReference>
<comment type="cofactor">
    <cofactor evidence="1 13">
        <name>heme</name>
        <dbReference type="ChEBI" id="CHEBI:30413"/>
    </cofactor>
</comment>
<evidence type="ECO:0000256" key="4">
    <source>
        <dbReference type="ARBA" id="ARBA00010617"/>
    </source>
</evidence>
<dbReference type="GO" id="GO:0016705">
    <property type="term" value="F:oxidoreductase activity, acting on paired donors, with incorporation or reduction of molecular oxygen"/>
    <property type="evidence" value="ECO:0007669"/>
    <property type="project" value="InterPro"/>
</dbReference>